<evidence type="ECO:0000313" key="2">
    <source>
        <dbReference type="Proteomes" id="UP000054007"/>
    </source>
</evidence>
<reference evidence="1 2" key="1">
    <citation type="journal article" date="2015" name="Fungal Genet. Biol.">
        <title>Evolution of novel wood decay mechanisms in Agaricales revealed by the genome sequences of Fistulina hepatica and Cylindrobasidium torrendii.</title>
        <authorList>
            <person name="Floudas D."/>
            <person name="Held B.W."/>
            <person name="Riley R."/>
            <person name="Nagy L.G."/>
            <person name="Koehler G."/>
            <person name="Ransdell A.S."/>
            <person name="Younus H."/>
            <person name="Chow J."/>
            <person name="Chiniquy J."/>
            <person name="Lipzen A."/>
            <person name="Tritt A."/>
            <person name="Sun H."/>
            <person name="Haridas S."/>
            <person name="LaButti K."/>
            <person name="Ohm R.A."/>
            <person name="Kues U."/>
            <person name="Blanchette R.A."/>
            <person name="Grigoriev I.V."/>
            <person name="Minto R.E."/>
            <person name="Hibbett D.S."/>
        </authorList>
    </citation>
    <scope>NUCLEOTIDE SEQUENCE [LARGE SCALE GENOMIC DNA]</scope>
    <source>
        <strain evidence="1 2">FP15055 ss-10</strain>
    </source>
</reference>
<name>A0A0D7BUS8_9AGAR</name>
<keyword evidence="2" id="KW-1185">Reference proteome</keyword>
<organism evidence="1 2">
    <name type="scientific">Cylindrobasidium torrendii FP15055 ss-10</name>
    <dbReference type="NCBI Taxonomy" id="1314674"/>
    <lineage>
        <taxon>Eukaryota</taxon>
        <taxon>Fungi</taxon>
        <taxon>Dikarya</taxon>
        <taxon>Basidiomycota</taxon>
        <taxon>Agaricomycotina</taxon>
        <taxon>Agaricomycetes</taxon>
        <taxon>Agaricomycetidae</taxon>
        <taxon>Agaricales</taxon>
        <taxon>Marasmiineae</taxon>
        <taxon>Physalacriaceae</taxon>
        <taxon>Cylindrobasidium</taxon>
    </lineage>
</organism>
<dbReference type="EMBL" id="KN880433">
    <property type="protein sequence ID" value="KIY73939.1"/>
    <property type="molecule type" value="Genomic_DNA"/>
</dbReference>
<dbReference type="AlphaFoldDB" id="A0A0D7BUS8"/>
<protein>
    <submittedName>
        <fullName evidence="1">Uncharacterized protein</fullName>
    </submittedName>
</protein>
<dbReference type="Proteomes" id="UP000054007">
    <property type="component" value="Unassembled WGS sequence"/>
</dbReference>
<sequence>MPEFGFDVMSVPDLHRYSLVCYSAYVDVDHYFNRGHFFHRGLRRWFSRSDCLDLRYCLESVGGLLSGSSILSMFAGEDWDGPMSLRLHVPHARFPEVVDFLRERGYVCCNPTEVVTPWAEFKGLSPSNTVRAFLREREGVRTFLFVVRCYEVSPLHTVLECASVPTMCFMSCGRICCMARDWVCSRTVPLERDLLSAPDNPTASLRRIGWRLRSAENSLHFGRSGGPRQLFDDLCSSYRFSSGPTDELEGFSHRWADVVLAGGRFRAEVTYSHREPTLCRDPLYYLDTGSRTWSVFLSGRHY</sequence>
<gene>
    <name evidence="1" type="ORF">CYLTODRAFT_416591</name>
</gene>
<proteinExistence type="predicted"/>
<evidence type="ECO:0000313" key="1">
    <source>
        <dbReference type="EMBL" id="KIY73939.1"/>
    </source>
</evidence>
<accession>A0A0D7BUS8</accession>